<keyword evidence="3" id="KW-0732">Signal</keyword>
<evidence type="ECO:0000256" key="3">
    <source>
        <dbReference type="ARBA" id="ARBA00022729"/>
    </source>
</evidence>
<dbReference type="Pfam" id="PF03249">
    <property type="entry name" value="TSA"/>
    <property type="match status" value="1"/>
</dbReference>
<keyword evidence="4" id="KW-0843">Virulence</keyword>
<dbReference type="InterPro" id="IPR004933">
    <property type="entry name" value="TSA"/>
</dbReference>
<name>A0A1B2FQE0_ORITS</name>
<feature type="non-terminal residue" evidence="7">
    <location>
        <position position="49"/>
    </location>
</feature>
<feature type="non-terminal residue" evidence="7">
    <location>
        <position position="1"/>
    </location>
</feature>
<protein>
    <submittedName>
        <fullName evidence="7">56 kDa outer membrane protein</fullName>
    </submittedName>
</protein>
<evidence type="ECO:0000256" key="2">
    <source>
        <dbReference type="ARBA" id="ARBA00022692"/>
    </source>
</evidence>
<feature type="region of interest" description="Disordered" evidence="6">
    <location>
        <begin position="15"/>
        <end position="49"/>
    </location>
</feature>
<proteinExistence type="predicted"/>
<evidence type="ECO:0000256" key="4">
    <source>
        <dbReference type="ARBA" id="ARBA00023026"/>
    </source>
</evidence>
<dbReference type="GO" id="GO:0016020">
    <property type="term" value="C:membrane"/>
    <property type="evidence" value="ECO:0007669"/>
    <property type="project" value="UniProtKB-SubCell"/>
</dbReference>
<keyword evidence="5" id="KW-0472">Membrane</keyword>
<evidence type="ECO:0000256" key="1">
    <source>
        <dbReference type="ARBA" id="ARBA00004141"/>
    </source>
</evidence>
<dbReference type="AlphaFoldDB" id="A0A1B2FQE0"/>
<comment type="subcellular location">
    <subcellularLocation>
        <location evidence="1">Membrane</location>
        <topology evidence="1">Multi-pass membrane protein</topology>
    </subcellularLocation>
</comment>
<accession>A0A1B2FQE0</accession>
<sequence length="49" mass="5140">VMYLTNISAEVEFGKVKTDSGADSGANAIGDANLPKPNKRPKLTPPQPT</sequence>
<dbReference type="EMBL" id="KU664516">
    <property type="protein sequence ID" value="ANY95052.1"/>
    <property type="molecule type" value="Genomic_DNA"/>
</dbReference>
<reference evidence="7" key="1">
    <citation type="submission" date="2016-01" db="EMBL/GenBank/DDBJ databases">
        <authorList>
            <person name="Oliw E.H."/>
        </authorList>
    </citation>
    <scope>NUCLEOTIDE SEQUENCE</scope>
    <source>
        <strain evidence="7">YNHH65</strain>
    </source>
</reference>
<evidence type="ECO:0000256" key="5">
    <source>
        <dbReference type="ARBA" id="ARBA00023136"/>
    </source>
</evidence>
<evidence type="ECO:0000256" key="6">
    <source>
        <dbReference type="SAM" id="MobiDB-lite"/>
    </source>
</evidence>
<evidence type="ECO:0000313" key="7">
    <source>
        <dbReference type="EMBL" id="ANY95052.1"/>
    </source>
</evidence>
<keyword evidence="2" id="KW-0812">Transmembrane</keyword>
<organism evidence="7">
    <name type="scientific">Orientia tsutsugamushi</name>
    <name type="common">Rickettsia tsutsugamushi</name>
    <dbReference type="NCBI Taxonomy" id="784"/>
    <lineage>
        <taxon>Bacteria</taxon>
        <taxon>Pseudomonadati</taxon>
        <taxon>Pseudomonadota</taxon>
        <taxon>Alphaproteobacteria</taxon>
        <taxon>Rickettsiales</taxon>
        <taxon>Rickettsiaceae</taxon>
        <taxon>Rickettsieae</taxon>
        <taxon>Orientia</taxon>
    </lineage>
</organism>